<keyword evidence="3" id="KW-1185">Reference proteome</keyword>
<name>A0A4R8TEG3_9PEZI</name>
<proteinExistence type="predicted"/>
<keyword evidence="1" id="KW-0560">Oxidoreductase</keyword>
<dbReference type="GO" id="GO:0016491">
    <property type="term" value="F:oxidoreductase activity"/>
    <property type="evidence" value="ECO:0007669"/>
    <property type="project" value="UniProtKB-KW"/>
</dbReference>
<accession>A0A4R8TEG3</accession>
<dbReference type="Pfam" id="PF14027">
    <property type="entry name" value="Questin_oxidase"/>
    <property type="match status" value="1"/>
</dbReference>
<comment type="caution">
    <text evidence="2">The sequence shown here is derived from an EMBL/GenBank/DDBJ whole genome shotgun (WGS) entry which is preliminary data.</text>
</comment>
<reference evidence="2 3" key="1">
    <citation type="submission" date="2018-11" db="EMBL/GenBank/DDBJ databases">
        <title>Genome sequence and assembly of Colletotrichum sidae.</title>
        <authorList>
            <person name="Gan P."/>
            <person name="Shirasu K."/>
        </authorList>
    </citation>
    <scope>NUCLEOTIDE SEQUENCE [LARGE SCALE GENOMIC DNA]</scope>
    <source>
        <strain evidence="2 3">CBS 518.97</strain>
    </source>
</reference>
<dbReference type="AlphaFoldDB" id="A0A4R8TEG3"/>
<evidence type="ECO:0000313" key="3">
    <source>
        <dbReference type="Proteomes" id="UP000295604"/>
    </source>
</evidence>
<dbReference type="InterPro" id="IPR025337">
    <property type="entry name" value="Questin_oxidase-like"/>
</dbReference>
<sequence length="455" mass="50390">MSASASADRVSSIRLEPGKDVGILHVPTVNTEAVQAAGRVLQQNHDDIHPFFSYMDRDGVHMHNHLVHHALTLVALGTNSDQVRHFYDINTPYQRPAVPINEGVLGNLSQSSVYKKSLGNEDNYTSFLRFFESEIAAKGVPGVLQEYMFAEDFKSDDMFVRMYMGLLHPLIHLGFGVEFNQPAIVAEALAQAAVHSDDYFFTFFHEAEALAKRPGVPKKSLAELVDLAAADENCRKAANSEIFDKMLDGVLKNAKAEFLNLAVQYRVEEDEIEVRTAELCNATAYITVGAQRLNKSPRMDFFLLHSLNVSIFHGVFAKQSWIPNSAKARLLTYTGRLALLTHISMGAPTMNLDVIRNYNAVNTESSWETVIERAVNHPDDGHAAKMIRALKYAEQVTAPYTGRAEFRVKGGDFLKAGVAIVDTLNPKGGKAGPYEDESWIRGAGFDDVWDSVPDA</sequence>
<dbReference type="PANTHER" id="PTHR35870">
    <property type="entry name" value="PROTEIN, PUTATIVE (AFU_ORTHOLOGUE AFUA_5G03330)-RELATED"/>
    <property type="match status" value="1"/>
</dbReference>
<gene>
    <name evidence="2" type="primary">ptaJ-1</name>
    <name evidence="2" type="ORF">C8034_v001579</name>
</gene>
<evidence type="ECO:0000256" key="1">
    <source>
        <dbReference type="ARBA" id="ARBA00023002"/>
    </source>
</evidence>
<dbReference type="PANTHER" id="PTHR35870:SF1">
    <property type="entry name" value="PROTEIN, PUTATIVE (AFU_ORTHOLOGUE AFUA_5G03330)-RELATED"/>
    <property type="match status" value="1"/>
</dbReference>
<evidence type="ECO:0000313" key="2">
    <source>
        <dbReference type="EMBL" id="TEA16356.1"/>
    </source>
</evidence>
<organism evidence="2 3">
    <name type="scientific">Colletotrichum sidae</name>
    <dbReference type="NCBI Taxonomy" id="1347389"/>
    <lineage>
        <taxon>Eukaryota</taxon>
        <taxon>Fungi</taxon>
        <taxon>Dikarya</taxon>
        <taxon>Ascomycota</taxon>
        <taxon>Pezizomycotina</taxon>
        <taxon>Sordariomycetes</taxon>
        <taxon>Hypocreomycetidae</taxon>
        <taxon>Glomerellales</taxon>
        <taxon>Glomerellaceae</taxon>
        <taxon>Colletotrichum</taxon>
        <taxon>Colletotrichum orbiculare species complex</taxon>
    </lineage>
</organism>
<dbReference type="EMBL" id="QAPF01000111">
    <property type="protein sequence ID" value="TEA16356.1"/>
    <property type="molecule type" value="Genomic_DNA"/>
</dbReference>
<dbReference type="Proteomes" id="UP000295604">
    <property type="component" value="Unassembled WGS sequence"/>
</dbReference>
<protein>
    <submittedName>
        <fullName evidence="2">Oxidoreductase ptaJ</fullName>
    </submittedName>
</protein>